<feature type="chain" id="PRO_5041463831" description="Sp185/333" evidence="2">
    <location>
        <begin position="18"/>
        <end position="150"/>
    </location>
</feature>
<keyword evidence="4" id="KW-1185">Reference proteome</keyword>
<dbReference type="AlphaFoldDB" id="A0AA36DMK7"/>
<evidence type="ECO:0008006" key="5">
    <source>
        <dbReference type="Google" id="ProtNLM"/>
    </source>
</evidence>
<evidence type="ECO:0000256" key="2">
    <source>
        <dbReference type="SAM" id="SignalP"/>
    </source>
</evidence>
<proteinExistence type="predicted"/>
<gene>
    <name evidence="3" type="ORF">CYNAS_LOCUS1543</name>
</gene>
<feature type="compositionally biased region" description="Polar residues" evidence="1">
    <location>
        <begin position="16"/>
        <end position="26"/>
    </location>
</feature>
<feature type="region of interest" description="Disordered" evidence="1">
    <location>
        <begin position="16"/>
        <end position="130"/>
    </location>
</feature>
<sequence>MWFALLAFAVPIFSSFGQDPTPSKAQPDSFKWGPGGERGMGDRRGTGMQARDDGVGMPWRPNMGPRMGPRGMTPKMGGRRLGFGGEGRFNGRHDLGGGERFNGKHRFGGRDRFNGRHGSERGNRFSGGHEFGGEDHFNGIMMRSPLREYW</sequence>
<dbReference type="Proteomes" id="UP001176961">
    <property type="component" value="Unassembled WGS sequence"/>
</dbReference>
<organism evidence="3 4">
    <name type="scientific">Cylicocyclus nassatus</name>
    <name type="common">Nematode worm</name>
    <dbReference type="NCBI Taxonomy" id="53992"/>
    <lineage>
        <taxon>Eukaryota</taxon>
        <taxon>Metazoa</taxon>
        <taxon>Ecdysozoa</taxon>
        <taxon>Nematoda</taxon>
        <taxon>Chromadorea</taxon>
        <taxon>Rhabditida</taxon>
        <taxon>Rhabditina</taxon>
        <taxon>Rhabditomorpha</taxon>
        <taxon>Strongyloidea</taxon>
        <taxon>Strongylidae</taxon>
        <taxon>Cylicocyclus</taxon>
    </lineage>
</organism>
<accession>A0AA36DMK7</accession>
<feature type="signal peptide" evidence="2">
    <location>
        <begin position="1"/>
        <end position="17"/>
    </location>
</feature>
<comment type="caution">
    <text evidence="3">The sequence shown here is derived from an EMBL/GenBank/DDBJ whole genome shotgun (WGS) entry which is preliminary data.</text>
</comment>
<feature type="compositionally biased region" description="Basic and acidic residues" evidence="1">
    <location>
        <begin position="108"/>
        <end position="123"/>
    </location>
</feature>
<feature type="compositionally biased region" description="Basic and acidic residues" evidence="1">
    <location>
        <begin position="39"/>
        <end position="54"/>
    </location>
</feature>
<name>A0AA36DMK7_CYLNA</name>
<feature type="compositionally biased region" description="Gly residues" evidence="1">
    <location>
        <begin position="79"/>
        <end position="88"/>
    </location>
</feature>
<protein>
    <recommendedName>
        <fullName evidence="5">Sp185/333</fullName>
    </recommendedName>
</protein>
<evidence type="ECO:0000256" key="1">
    <source>
        <dbReference type="SAM" id="MobiDB-lite"/>
    </source>
</evidence>
<dbReference type="EMBL" id="CATQJL010000001">
    <property type="protein sequence ID" value="CAJ0589560.1"/>
    <property type="molecule type" value="Genomic_DNA"/>
</dbReference>
<evidence type="ECO:0000313" key="4">
    <source>
        <dbReference type="Proteomes" id="UP001176961"/>
    </source>
</evidence>
<keyword evidence="2" id="KW-0732">Signal</keyword>
<reference evidence="3" key="1">
    <citation type="submission" date="2023-07" db="EMBL/GenBank/DDBJ databases">
        <authorList>
            <consortium name="CYATHOMIX"/>
        </authorList>
    </citation>
    <scope>NUCLEOTIDE SEQUENCE</scope>
    <source>
        <strain evidence="3">N/A</strain>
    </source>
</reference>
<evidence type="ECO:0000313" key="3">
    <source>
        <dbReference type="EMBL" id="CAJ0589560.1"/>
    </source>
</evidence>